<dbReference type="RefSeq" id="WP_093925619.1">
    <property type="nucleotide sequence ID" value="NZ_FOMW01000044.1"/>
</dbReference>
<dbReference type="Pfam" id="PF06339">
    <property type="entry name" value="Ectoine_synth"/>
    <property type="match status" value="1"/>
</dbReference>
<dbReference type="AlphaFoldDB" id="A0A1I2H9E3"/>
<evidence type="ECO:0000256" key="4">
    <source>
        <dbReference type="ARBA" id="ARBA00019707"/>
    </source>
</evidence>
<dbReference type="NCBIfam" id="NF009806">
    <property type="entry name" value="PRK13290.1"/>
    <property type="match status" value="1"/>
</dbReference>
<proteinExistence type="inferred from homology"/>
<dbReference type="Proteomes" id="UP000198977">
    <property type="component" value="Unassembled WGS sequence"/>
</dbReference>
<dbReference type="InterPro" id="IPR014710">
    <property type="entry name" value="RmlC-like_jellyroll"/>
</dbReference>
<evidence type="ECO:0000256" key="6">
    <source>
        <dbReference type="ARBA" id="ARBA00033271"/>
    </source>
</evidence>
<comment type="catalytic activity">
    <reaction evidence="7 8">
        <text>(2S)-4-acetamido-2-aminobutanoate = L-ectoine + H2O</text>
        <dbReference type="Rhea" id="RHEA:17281"/>
        <dbReference type="ChEBI" id="CHEBI:15377"/>
        <dbReference type="ChEBI" id="CHEBI:58515"/>
        <dbReference type="ChEBI" id="CHEBI:58929"/>
        <dbReference type="EC" id="4.2.1.108"/>
    </reaction>
</comment>
<reference evidence="10" key="1">
    <citation type="submission" date="2016-10" db="EMBL/GenBank/DDBJ databases">
        <authorList>
            <person name="Varghese N."/>
            <person name="Submissions S."/>
        </authorList>
    </citation>
    <scope>NUCLEOTIDE SEQUENCE [LARGE SCALE GENOMIC DNA]</scope>
    <source>
        <strain evidence="10">DSM 11443</strain>
    </source>
</reference>
<dbReference type="EC" id="4.2.1.108" evidence="3 8"/>
<evidence type="ECO:0000256" key="8">
    <source>
        <dbReference type="HAMAP-Rule" id="MF_01255"/>
    </source>
</evidence>
<comment type="pathway">
    <text evidence="1 8">Amine and polyamine biosynthesis; ectoine biosynthesis; L-ectoine from L-aspartate 4-semialdehyde: step 3/3.</text>
</comment>
<gene>
    <name evidence="8" type="primary">ectC</name>
    <name evidence="9" type="ORF">SAMN04488523_1445</name>
</gene>
<dbReference type="HAMAP" id="MF_01255">
    <property type="entry name" value="Ectoine_synth"/>
    <property type="match status" value="1"/>
</dbReference>
<evidence type="ECO:0000256" key="7">
    <source>
        <dbReference type="ARBA" id="ARBA00048714"/>
    </source>
</evidence>
<name>A0A1I2H9E3_9RHOB</name>
<dbReference type="PANTHER" id="PTHR39289:SF1">
    <property type="entry name" value="L-ECTOINE SYNTHASE"/>
    <property type="match status" value="1"/>
</dbReference>
<comment type="function">
    <text evidence="8">Catalyzes the circularization of gamma-N-acetyl-alpha,gamma-diaminobutyric acid (ADABA) to ectoine (1,4,5,6-tetrahydro-2-methyl-4-pyrimidine carboxylic acid), which is an excellent osmoprotectant.</text>
</comment>
<comment type="similarity">
    <text evidence="2 8">Belongs to the ectoine synthase family.</text>
</comment>
<dbReference type="UniPathway" id="UPA00067">
    <property type="reaction ID" value="UER00123"/>
</dbReference>
<dbReference type="GO" id="GO:0033990">
    <property type="term" value="F:ectoine synthase activity"/>
    <property type="evidence" value="ECO:0007669"/>
    <property type="project" value="UniProtKB-EC"/>
</dbReference>
<dbReference type="Gene3D" id="2.60.120.10">
    <property type="entry name" value="Jelly Rolls"/>
    <property type="match status" value="1"/>
</dbReference>
<dbReference type="SUPFAM" id="SSF51182">
    <property type="entry name" value="RmlC-like cupins"/>
    <property type="match status" value="1"/>
</dbReference>
<dbReference type="STRING" id="74348.SAMN04488523_1445"/>
<dbReference type="GO" id="GO:0019491">
    <property type="term" value="P:ectoine biosynthetic process"/>
    <property type="evidence" value="ECO:0007669"/>
    <property type="project" value="UniProtKB-UniRule"/>
</dbReference>
<keyword evidence="10" id="KW-1185">Reference proteome</keyword>
<evidence type="ECO:0000313" key="9">
    <source>
        <dbReference type="EMBL" id="SFF26824.1"/>
    </source>
</evidence>
<sequence length="129" mass="14424">MIVRKLAEILNTWRHASGEGWESRRIVLADDKMGYSMHDTLVKEGAELHLEYKNHLEANYCIEGIGEVENVATGERHPIQPGTLYALDNHDKHILRAIKGDLRLICAFSPALSGRETHDADGSYNAAES</sequence>
<accession>A0A1I2H9E3</accession>
<dbReference type="PANTHER" id="PTHR39289">
    <property type="match status" value="1"/>
</dbReference>
<organism evidence="9 10">
    <name type="scientific">Sulfitobacter brevis</name>
    <dbReference type="NCBI Taxonomy" id="74348"/>
    <lineage>
        <taxon>Bacteria</taxon>
        <taxon>Pseudomonadati</taxon>
        <taxon>Pseudomonadota</taxon>
        <taxon>Alphaproteobacteria</taxon>
        <taxon>Rhodobacterales</taxon>
        <taxon>Roseobacteraceae</taxon>
        <taxon>Sulfitobacter</taxon>
    </lineage>
</organism>
<evidence type="ECO:0000256" key="5">
    <source>
        <dbReference type="ARBA" id="ARBA00023239"/>
    </source>
</evidence>
<dbReference type="OrthoDB" id="9801830at2"/>
<dbReference type="InterPro" id="IPR011051">
    <property type="entry name" value="RmlC_Cupin_sf"/>
</dbReference>
<dbReference type="EMBL" id="FOMW01000044">
    <property type="protein sequence ID" value="SFF26824.1"/>
    <property type="molecule type" value="Genomic_DNA"/>
</dbReference>
<evidence type="ECO:0000256" key="2">
    <source>
        <dbReference type="ARBA" id="ARBA00009637"/>
    </source>
</evidence>
<protein>
    <recommendedName>
        <fullName evidence="4 8">L-ectoine synthase</fullName>
        <ecNumber evidence="3 8">4.2.1.108</ecNumber>
    </recommendedName>
    <alternativeName>
        <fullName evidence="6 8">N-acetyldiaminobutyrate dehydratase</fullName>
    </alternativeName>
</protein>
<keyword evidence="5 8" id="KW-0456">Lyase</keyword>
<evidence type="ECO:0000313" key="10">
    <source>
        <dbReference type="Proteomes" id="UP000198977"/>
    </source>
</evidence>
<dbReference type="CDD" id="cd06978">
    <property type="entry name" value="cupin_EctC"/>
    <property type="match status" value="1"/>
</dbReference>
<evidence type="ECO:0000256" key="1">
    <source>
        <dbReference type="ARBA" id="ARBA00005181"/>
    </source>
</evidence>
<evidence type="ECO:0000256" key="3">
    <source>
        <dbReference type="ARBA" id="ARBA00013192"/>
    </source>
</evidence>
<dbReference type="InterPro" id="IPR010462">
    <property type="entry name" value="Ectoine_synth"/>
</dbReference>